<dbReference type="PANTHER" id="PTHR34700:SF4">
    <property type="entry name" value="PHAGE-LIKE ELEMENT PBSX PROTEIN XKDP"/>
    <property type="match status" value="1"/>
</dbReference>
<dbReference type="EMBL" id="BJOU01000017">
    <property type="protein sequence ID" value="GED99118.1"/>
    <property type="molecule type" value="Genomic_DNA"/>
</dbReference>
<dbReference type="InterPro" id="IPR052196">
    <property type="entry name" value="Bact_Kbp"/>
</dbReference>
<reference evidence="4" key="1">
    <citation type="submission" date="2019-06" db="EMBL/GenBank/DDBJ databases">
        <title>Gordonia isolated from sludge of a wastewater treatment plant.</title>
        <authorList>
            <person name="Tamura T."/>
            <person name="Aoyama K."/>
            <person name="Kang Y."/>
            <person name="Saito S."/>
            <person name="Akiyama N."/>
            <person name="Yazawa K."/>
            <person name="Gonoi T."/>
            <person name="Mikami Y."/>
        </authorList>
    </citation>
    <scope>NUCLEOTIDE SEQUENCE [LARGE SCALE GENOMIC DNA]</scope>
    <source>
        <strain evidence="4">NBRC 107697</strain>
    </source>
</reference>
<feature type="domain" description="Bulb-type lectin" evidence="1">
    <location>
        <begin position="2"/>
        <end position="109"/>
    </location>
</feature>
<keyword evidence="3" id="KW-0430">Lectin</keyword>
<dbReference type="PROSITE" id="PS50927">
    <property type="entry name" value="BULB_LECTIN"/>
    <property type="match status" value="1"/>
</dbReference>
<evidence type="ECO:0000313" key="3">
    <source>
        <dbReference type="EMBL" id="GED99118.1"/>
    </source>
</evidence>
<dbReference type="SMART" id="SM00108">
    <property type="entry name" value="B_lectin"/>
    <property type="match status" value="1"/>
</dbReference>
<dbReference type="InterPro" id="IPR001480">
    <property type="entry name" value="Bulb-type_lectin_dom"/>
</dbReference>
<proteinExistence type="predicted"/>
<name>A0A7I9V0Y9_9ACTN</name>
<dbReference type="PROSITE" id="PS51782">
    <property type="entry name" value="LYSM"/>
    <property type="match status" value="1"/>
</dbReference>
<evidence type="ECO:0000259" key="1">
    <source>
        <dbReference type="PROSITE" id="PS50927"/>
    </source>
</evidence>
<sequence>MSDTLNVGDRLGTGQSLTSANGAYKLTLQDDGNLVLDDGGIAVWSTKTNGKGVVRATVQEDGNFVLYNGSDEGVWSTKTEGAGARLVLQDDRNVVLYVGDDGKWSSKTVTDTPVVAAPVVNEKPAPEKKTYTVVSGDTLWAIAEKFLGDGNRYPEIAKANGIANPDLINVGQVLTIP</sequence>
<dbReference type="Pfam" id="PF01476">
    <property type="entry name" value="LysM"/>
    <property type="match status" value="1"/>
</dbReference>
<dbReference type="InterPro" id="IPR036779">
    <property type="entry name" value="LysM_dom_sf"/>
</dbReference>
<keyword evidence="4" id="KW-1185">Reference proteome</keyword>
<dbReference type="AlphaFoldDB" id="A0A7I9V0Y9"/>
<dbReference type="SUPFAM" id="SSF54106">
    <property type="entry name" value="LysM domain"/>
    <property type="match status" value="1"/>
</dbReference>
<dbReference type="PANTHER" id="PTHR34700">
    <property type="entry name" value="POTASSIUM BINDING PROTEIN KBP"/>
    <property type="match status" value="1"/>
</dbReference>
<dbReference type="GO" id="GO:0030246">
    <property type="term" value="F:carbohydrate binding"/>
    <property type="evidence" value="ECO:0007669"/>
    <property type="project" value="UniProtKB-KW"/>
</dbReference>
<evidence type="ECO:0000313" key="4">
    <source>
        <dbReference type="Proteomes" id="UP000444980"/>
    </source>
</evidence>
<dbReference type="OrthoDB" id="516973at2"/>
<accession>A0A7I9V0Y9</accession>
<dbReference type="InterPro" id="IPR018392">
    <property type="entry name" value="LysM"/>
</dbReference>
<organism evidence="3 4">
    <name type="scientific">Gordonia crocea</name>
    <dbReference type="NCBI Taxonomy" id="589162"/>
    <lineage>
        <taxon>Bacteria</taxon>
        <taxon>Bacillati</taxon>
        <taxon>Actinomycetota</taxon>
        <taxon>Actinomycetes</taxon>
        <taxon>Mycobacteriales</taxon>
        <taxon>Gordoniaceae</taxon>
        <taxon>Gordonia</taxon>
    </lineage>
</organism>
<comment type="caution">
    <text evidence="3">The sequence shown here is derived from an EMBL/GenBank/DDBJ whole genome shotgun (WGS) entry which is preliminary data.</text>
</comment>
<dbReference type="InterPro" id="IPR036426">
    <property type="entry name" value="Bulb-type_lectin_dom_sf"/>
</dbReference>
<dbReference type="Proteomes" id="UP000444980">
    <property type="component" value="Unassembled WGS sequence"/>
</dbReference>
<dbReference type="SMART" id="SM00257">
    <property type="entry name" value="LysM"/>
    <property type="match status" value="1"/>
</dbReference>
<gene>
    <name evidence="3" type="ORF">nbrc107697_31570</name>
</gene>
<dbReference type="SUPFAM" id="SSF51110">
    <property type="entry name" value="alpha-D-mannose-specific plant lectins"/>
    <property type="match status" value="1"/>
</dbReference>
<evidence type="ECO:0000259" key="2">
    <source>
        <dbReference type="PROSITE" id="PS51782"/>
    </source>
</evidence>
<dbReference type="Gene3D" id="2.90.10.10">
    <property type="entry name" value="Bulb-type lectin domain"/>
    <property type="match status" value="2"/>
</dbReference>
<dbReference type="CDD" id="cd00118">
    <property type="entry name" value="LysM"/>
    <property type="match status" value="1"/>
</dbReference>
<protein>
    <submittedName>
        <fullName evidence="3">Putative mannose-specific lectin</fullName>
    </submittedName>
</protein>
<dbReference type="Gene3D" id="3.10.350.10">
    <property type="entry name" value="LysM domain"/>
    <property type="match status" value="1"/>
</dbReference>
<feature type="domain" description="LysM" evidence="2">
    <location>
        <begin position="129"/>
        <end position="176"/>
    </location>
</feature>
<dbReference type="RefSeq" id="WP_161928435.1">
    <property type="nucleotide sequence ID" value="NZ_BJOU01000017.1"/>
</dbReference>
<dbReference type="CDD" id="cd00028">
    <property type="entry name" value="B_lectin"/>
    <property type="match status" value="1"/>
</dbReference>